<organism evidence="1 2">
    <name type="scientific">Catharanthus roseus</name>
    <name type="common">Madagascar periwinkle</name>
    <name type="synonym">Vinca rosea</name>
    <dbReference type="NCBI Taxonomy" id="4058"/>
    <lineage>
        <taxon>Eukaryota</taxon>
        <taxon>Viridiplantae</taxon>
        <taxon>Streptophyta</taxon>
        <taxon>Embryophyta</taxon>
        <taxon>Tracheophyta</taxon>
        <taxon>Spermatophyta</taxon>
        <taxon>Magnoliopsida</taxon>
        <taxon>eudicotyledons</taxon>
        <taxon>Gunneridae</taxon>
        <taxon>Pentapetalae</taxon>
        <taxon>asterids</taxon>
        <taxon>lamiids</taxon>
        <taxon>Gentianales</taxon>
        <taxon>Apocynaceae</taxon>
        <taxon>Rauvolfioideae</taxon>
        <taxon>Vinceae</taxon>
        <taxon>Catharanthinae</taxon>
        <taxon>Catharanthus</taxon>
    </lineage>
</organism>
<protein>
    <submittedName>
        <fullName evidence="1">Uncharacterized protein</fullName>
    </submittedName>
</protein>
<dbReference type="Proteomes" id="UP001060085">
    <property type="component" value="Linkage Group LG06"/>
</dbReference>
<dbReference type="EMBL" id="CM044706">
    <property type="protein sequence ID" value="KAI5657607.1"/>
    <property type="molecule type" value="Genomic_DNA"/>
</dbReference>
<accession>A0ACC0AAX3</accession>
<proteinExistence type="predicted"/>
<gene>
    <name evidence="1" type="ORF">M9H77_26400</name>
</gene>
<reference evidence="2" key="1">
    <citation type="journal article" date="2023" name="Nat. Plants">
        <title>Single-cell RNA sequencing provides a high-resolution roadmap for understanding the multicellular compartmentation of specialized metabolism.</title>
        <authorList>
            <person name="Sun S."/>
            <person name="Shen X."/>
            <person name="Li Y."/>
            <person name="Li Y."/>
            <person name="Wang S."/>
            <person name="Li R."/>
            <person name="Zhang H."/>
            <person name="Shen G."/>
            <person name="Guo B."/>
            <person name="Wei J."/>
            <person name="Xu J."/>
            <person name="St-Pierre B."/>
            <person name="Chen S."/>
            <person name="Sun C."/>
        </authorList>
    </citation>
    <scope>NUCLEOTIDE SEQUENCE [LARGE SCALE GENOMIC DNA]</scope>
</reference>
<evidence type="ECO:0000313" key="2">
    <source>
        <dbReference type="Proteomes" id="UP001060085"/>
    </source>
</evidence>
<keyword evidence="2" id="KW-1185">Reference proteome</keyword>
<sequence>MASFTTSHPFYSCRYCRSPIAMRDDLLSKSFWAKSGKAYLFANAMNIVMGQKEDRQLITGNFAVANIYCGGCGEELGWKYIRAYKEREKYKEGKFIIEKAKILK</sequence>
<name>A0ACC0AAX3_CATRO</name>
<comment type="caution">
    <text evidence="1">The sequence shown here is derived from an EMBL/GenBank/DDBJ whole genome shotgun (WGS) entry which is preliminary data.</text>
</comment>
<evidence type="ECO:0000313" key="1">
    <source>
        <dbReference type="EMBL" id="KAI5657607.1"/>
    </source>
</evidence>